<sequence>MKITIFDLGKNISNESPAQEIKKYYKDTNKETDVIVYDSIDTEIKDCIGCWSCWWKTPGKCALNDDAYKLYKDYINSDEVVILFHTENGFIDGKGKTFLDRLIQHYLPYIKIKNGECVHLKRYDKYPVINFYFEKDGLSNEEVKVIKDYLTRMAYHFQSSCKEIIYENKSIRTTNIEIAKPLEEALSKEVLERKTNGKWVIYNGSPRGDHSNSKLIIEKIIMGMKAQGVENVEVRNLINIREQKNWAENFSSVENNLFVFPLYVHAMPGAVMKFFEQLKPINKKEVHMAFLVQSGFPETSQSYYLRPYLELITKRLGVSFDGTIIKGGVEGLQMKPEKANKKFYDQMEQIGRTYAGKGIMDLSLKKEYEKSEYLSKGTQILFSIFSLTGLTNYYWDFNLKKNGAYEKRFAKPYTD</sequence>
<dbReference type="InterPro" id="IPR029039">
    <property type="entry name" value="Flavoprotein-like_sf"/>
</dbReference>
<protein>
    <recommendedName>
        <fullName evidence="5">NADPH-dependent FMN reductase-like domain-containing protein</fullName>
    </recommendedName>
</protein>
<comment type="caution">
    <text evidence="3">The sequence shown here is derived from an EMBL/GenBank/DDBJ whole genome shotgun (WGS) entry which is preliminary data.</text>
</comment>
<organism evidence="3 4">
    <name type="scientific">Lacrimispora celerecrescens</name>
    <dbReference type="NCBI Taxonomy" id="29354"/>
    <lineage>
        <taxon>Bacteria</taxon>
        <taxon>Bacillati</taxon>
        <taxon>Bacillota</taxon>
        <taxon>Clostridia</taxon>
        <taxon>Lachnospirales</taxon>
        <taxon>Lachnospiraceae</taxon>
        <taxon>Lacrimispora</taxon>
    </lineage>
</organism>
<name>A0A084JNU4_9FIRM</name>
<evidence type="ECO:0000256" key="2">
    <source>
        <dbReference type="ARBA" id="ARBA00022643"/>
    </source>
</evidence>
<dbReference type="Proteomes" id="UP000028525">
    <property type="component" value="Unassembled WGS sequence"/>
</dbReference>
<dbReference type="EMBL" id="JPME01000010">
    <property type="protein sequence ID" value="KEZ90628.1"/>
    <property type="molecule type" value="Genomic_DNA"/>
</dbReference>
<dbReference type="InterPro" id="IPR051796">
    <property type="entry name" value="ISF_SsuE-like"/>
</dbReference>
<reference evidence="3 4" key="1">
    <citation type="submission" date="2014-07" db="EMBL/GenBank/DDBJ databases">
        <title>Draft genome of Clostridium celerecrescens 152B isolated from sediments associated with methane hydrate from Krishna Godavari basin.</title>
        <authorList>
            <person name="Honkalas V.S."/>
            <person name="Dabir A.P."/>
            <person name="Arora P."/>
            <person name="Dhakephalkar P.K."/>
        </authorList>
    </citation>
    <scope>NUCLEOTIDE SEQUENCE [LARGE SCALE GENOMIC DNA]</scope>
    <source>
        <strain evidence="3 4">152B</strain>
    </source>
</reference>
<dbReference type="RefSeq" id="WP_038279796.1">
    <property type="nucleotide sequence ID" value="NZ_JPME01000010.1"/>
</dbReference>
<accession>A0A084JNU4</accession>
<gene>
    <name evidence="3" type="ORF">IO98_07600</name>
</gene>
<keyword evidence="4" id="KW-1185">Reference proteome</keyword>
<dbReference type="STRING" id="29354.IO98_07600"/>
<evidence type="ECO:0008006" key="5">
    <source>
        <dbReference type="Google" id="ProtNLM"/>
    </source>
</evidence>
<keyword evidence="1" id="KW-0285">Flavoprotein</keyword>
<dbReference type="Gene3D" id="3.40.50.360">
    <property type="match status" value="2"/>
</dbReference>
<evidence type="ECO:0000313" key="3">
    <source>
        <dbReference type="EMBL" id="KEZ90628.1"/>
    </source>
</evidence>
<dbReference type="OrthoDB" id="9805976at2"/>
<dbReference type="PANTHER" id="PTHR43278:SF2">
    <property type="entry name" value="IRON-SULFUR FLAVOPROTEIN"/>
    <property type="match status" value="1"/>
</dbReference>
<keyword evidence="2" id="KW-0288">FMN</keyword>
<dbReference type="PANTHER" id="PTHR43278">
    <property type="entry name" value="NAD(P)H-DEPENDENT FMN-CONTAINING OXIDOREDUCTASE YWQN-RELATED"/>
    <property type="match status" value="1"/>
</dbReference>
<dbReference type="AlphaFoldDB" id="A0A084JNU4"/>
<evidence type="ECO:0000256" key="1">
    <source>
        <dbReference type="ARBA" id="ARBA00022630"/>
    </source>
</evidence>
<proteinExistence type="predicted"/>
<dbReference type="SUPFAM" id="SSF52218">
    <property type="entry name" value="Flavoproteins"/>
    <property type="match status" value="2"/>
</dbReference>
<evidence type="ECO:0000313" key="4">
    <source>
        <dbReference type="Proteomes" id="UP000028525"/>
    </source>
</evidence>